<keyword evidence="1" id="KW-0472">Membrane</keyword>
<dbReference type="Gene3D" id="3.40.50.720">
    <property type="entry name" value="NAD(P)-binding Rossmann-like Domain"/>
    <property type="match status" value="1"/>
</dbReference>
<feature type="domain" description="RCK N-terminal" evidence="2">
    <location>
        <begin position="265"/>
        <end position="383"/>
    </location>
</feature>
<dbReference type="RefSeq" id="WP_184831315.1">
    <property type="nucleotide sequence ID" value="NZ_BAAAVN010000014.1"/>
</dbReference>
<dbReference type="Proteomes" id="UP000558997">
    <property type="component" value="Unassembled WGS sequence"/>
</dbReference>
<dbReference type="InterPro" id="IPR003148">
    <property type="entry name" value="RCK_N"/>
</dbReference>
<dbReference type="GO" id="GO:0006813">
    <property type="term" value="P:potassium ion transport"/>
    <property type="evidence" value="ECO:0007669"/>
    <property type="project" value="InterPro"/>
</dbReference>
<dbReference type="PANTHER" id="PTHR43833">
    <property type="entry name" value="POTASSIUM CHANNEL PROTEIN 2-RELATED-RELATED"/>
    <property type="match status" value="1"/>
</dbReference>
<comment type="caution">
    <text evidence="3">The sequence shown here is derived from an EMBL/GenBank/DDBJ whole genome shotgun (WGS) entry which is preliminary data.</text>
</comment>
<dbReference type="SUPFAM" id="SSF51735">
    <property type="entry name" value="NAD(P)-binding Rossmann-fold domains"/>
    <property type="match status" value="1"/>
</dbReference>
<dbReference type="Pfam" id="PF02254">
    <property type="entry name" value="TrkA_N"/>
    <property type="match status" value="1"/>
</dbReference>
<organism evidence="3 4">
    <name type="scientific">Kribbella solani</name>
    <dbReference type="NCBI Taxonomy" id="236067"/>
    <lineage>
        <taxon>Bacteria</taxon>
        <taxon>Bacillati</taxon>
        <taxon>Actinomycetota</taxon>
        <taxon>Actinomycetes</taxon>
        <taxon>Propionibacteriales</taxon>
        <taxon>Kribbellaceae</taxon>
        <taxon>Kribbella</taxon>
    </lineage>
</organism>
<protein>
    <recommendedName>
        <fullName evidence="2">RCK N-terminal domain-containing protein</fullName>
    </recommendedName>
</protein>
<name>A0A841DLS5_9ACTN</name>
<dbReference type="AlphaFoldDB" id="A0A841DLS5"/>
<dbReference type="EMBL" id="JACHNF010000001">
    <property type="protein sequence ID" value="MBB5977387.1"/>
    <property type="molecule type" value="Genomic_DNA"/>
</dbReference>
<dbReference type="PANTHER" id="PTHR43833:SF11">
    <property type="entry name" value="VOLTAGE-GATED POTASSIUM CHANNEL KCH"/>
    <property type="match status" value="1"/>
</dbReference>
<keyword evidence="1" id="KW-1133">Transmembrane helix</keyword>
<keyword evidence="4" id="KW-1185">Reference proteome</keyword>
<feature type="transmembrane region" description="Helical" evidence="1">
    <location>
        <begin position="170"/>
        <end position="191"/>
    </location>
</feature>
<sequence>MTFLIVGETPAARRVCATLEARCAIEHLGAPTDAELARVLAAPVTAAAILVREDVHALRYALAIAHLAPALRQVVTVFDRTMAGQLRSLLPQCTVFSPASIAAPGIAGPSLDPELLWVQAHDDQVRQIVSGANGTPDVRHAPPARPGRRRRIIRAFRWNHPHQHDTGTRLMFLGLFGLLTVLLIDWAWLVLAAHHDPTGAFLDAARVVATVGPGPTGTGGGYAIWSGLAMLATIGFTSIFTAGLIDRLFEPRLLSMVGSRSVPRRDHVIVVGMGQLGVRLCELLLNLGVPVIGLERSRSARWLPVARGLGIPVVIGDGTERSVLKRLRLDRCRSLAAVGSDDLDNLAVAVAATAVAPGTRVVLRAGEQEAIAETRSLLPLGVIRDVTELAAAFVITEFGGEAAAGVLTAADGTYARLRSGAVQRVTVAARDECPHPRPHPCPHHRRA</sequence>
<evidence type="ECO:0000256" key="1">
    <source>
        <dbReference type="SAM" id="Phobius"/>
    </source>
</evidence>
<proteinExistence type="predicted"/>
<evidence type="ECO:0000259" key="2">
    <source>
        <dbReference type="PROSITE" id="PS51201"/>
    </source>
</evidence>
<dbReference type="InterPro" id="IPR050721">
    <property type="entry name" value="Trk_Ktr_HKT_K-transport"/>
</dbReference>
<evidence type="ECO:0000313" key="3">
    <source>
        <dbReference type="EMBL" id="MBB5977387.1"/>
    </source>
</evidence>
<accession>A0A841DLS5</accession>
<keyword evidence="1" id="KW-0812">Transmembrane</keyword>
<feature type="transmembrane region" description="Helical" evidence="1">
    <location>
        <begin position="222"/>
        <end position="245"/>
    </location>
</feature>
<reference evidence="3 4" key="1">
    <citation type="submission" date="2020-08" db="EMBL/GenBank/DDBJ databases">
        <title>Sequencing the genomes of 1000 actinobacteria strains.</title>
        <authorList>
            <person name="Klenk H.-P."/>
        </authorList>
    </citation>
    <scope>NUCLEOTIDE SEQUENCE [LARGE SCALE GENOMIC DNA]</scope>
    <source>
        <strain evidence="3 4">DSM 17294</strain>
    </source>
</reference>
<dbReference type="InterPro" id="IPR036291">
    <property type="entry name" value="NAD(P)-bd_dom_sf"/>
</dbReference>
<dbReference type="PROSITE" id="PS51201">
    <property type="entry name" value="RCK_N"/>
    <property type="match status" value="1"/>
</dbReference>
<gene>
    <name evidence="3" type="ORF">HDA44_000728</name>
</gene>
<evidence type="ECO:0000313" key="4">
    <source>
        <dbReference type="Proteomes" id="UP000558997"/>
    </source>
</evidence>